<organism evidence="1 2">
    <name type="scientific">Nocardia niwae</name>
    <dbReference type="NCBI Taxonomy" id="626084"/>
    <lineage>
        <taxon>Bacteria</taxon>
        <taxon>Bacillati</taxon>
        <taxon>Actinomycetota</taxon>
        <taxon>Actinomycetes</taxon>
        <taxon>Mycobacteriales</taxon>
        <taxon>Nocardiaceae</taxon>
        <taxon>Nocardia</taxon>
    </lineage>
</organism>
<comment type="caution">
    <text evidence="1">The sequence shown here is derived from an EMBL/GenBank/DDBJ whole genome shotgun (WGS) entry which is preliminary data.</text>
</comment>
<evidence type="ECO:0000313" key="2">
    <source>
        <dbReference type="Proteomes" id="UP001550535"/>
    </source>
</evidence>
<evidence type="ECO:0000313" key="1">
    <source>
        <dbReference type="EMBL" id="MEU2122972.1"/>
    </source>
</evidence>
<evidence type="ECO:0008006" key="3">
    <source>
        <dbReference type="Google" id="ProtNLM"/>
    </source>
</evidence>
<gene>
    <name evidence="1" type="ORF">ABZ507_14255</name>
</gene>
<protein>
    <recommendedName>
        <fullName evidence="3">Protein involved in plasmid replication-relaxation</fullName>
    </recommendedName>
</protein>
<dbReference type="Proteomes" id="UP001550535">
    <property type="component" value="Unassembled WGS sequence"/>
</dbReference>
<dbReference type="EMBL" id="JBEYBR010000031">
    <property type="protein sequence ID" value="MEU2122972.1"/>
    <property type="molecule type" value="Genomic_DNA"/>
</dbReference>
<reference evidence="1 2" key="1">
    <citation type="submission" date="2024-06" db="EMBL/GenBank/DDBJ databases">
        <title>The Natural Products Discovery Center: Release of the First 8490 Sequenced Strains for Exploring Actinobacteria Biosynthetic Diversity.</title>
        <authorList>
            <person name="Kalkreuter E."/>
            <person name="Kautsar S.A."/>
            <person name="Yang D."/>
            <person name="Bader C.D."/>
            <person name="Teijaro C.N."/>
            <person name="Fluegel L."/>
            <person name="Davis C.M."/>
            <person name="Simpson J.R."/>
            <person name="Lauterbach L."/>
            <person name="Steele A.D."/>
            <person name="Gui C."/>
            <person name="Meng S."/>
            <person name="Li G."/>
            <person name="Viehrig K."/>
            <person name="Ye F."/>
            <person name="Su P."/>
            <person name="Kiefer A.F."/>
            <person name="Nichols A."/>
            <person name="Cepeda A.J."/>
            <person name="Yan W."/>
            <person name="Fan B."/>
            <person name="Jiang Y."/>
            <person name="Adhikari A."/>
            <person name="Zheng C.-J."/>
            <person name="Schuster L."/>
            <person name="Cowan T.M."/>
            <person name="Smanski M.J."/>
            <person name="Chevrette M.G."/>
            <person name="De Carvalho L.P.S."/>
            <person name="Shen B."/>
        </authorList>
    </citation>
    <scope>NUCLEOTIDE SEQUENCE [LARGE SCALE GENOMIC DNA]</scope>
    <source>
        <strain evidence="1 2">NPDC019434</strain>
    </source>
</reference>
<proteinExistence type="predicted"/>
<dbReference type="RefSeq" id="WP_357991581.1">
    <property type="nucleotide sequence ID" value="NZ_JBEYBR010000031.1"/>
</dbReference>
<sequence>MTRVAKLMASVTKPAPTMTQTSGAVTKLAVQKTGHPFALRTPRAARAMAAIVQHRAMQTDTLAAFLRTGRNHVYELAASLADEGMVRPLMKVGAGPSWIVPTPAGLGWYYGRRTRDWQPSPLWSVHARTVIQTRIALGARDYDDWYSERDMRYDSGYSGRYPYDAQWNHLAATVAVKVDTAAYLLTPSKLAETLARVISRARTDWCEGLLWVCNGATPAATVRTTLDQRAHHDDAPAVAVVEFADLTNPDVPVLTPWGVA</sequence>
<accession>A0ABV2XAP2</accession>
<name>A0ABV2XAP2_9NOCA</name>
<keyword evidence="2" id="KW-1185">Reference proteome</keyword>